<comment type="subunit">
    <text evidence="14">Component of an histone acetyltransferase complex. Interacts with H3K4me3 and to a lesser extent with H3K4me2.</text>
</comment>
<evidence type="ECO:0000256" key="2">
    <source>
        <dbReference type="ARBA" id="ARBA00010210"/>
    </source>
</evidence>
<keyword evidence="9" id="KW-0804">Transcription</keyword>
<evidence type="ECO:0000313" key="18">
    <source>
        <dbReference type="EnsemblMetazoa" id="XP_031787303"/>
    </source>
</evidence>
<dbReference type="GO" id="GO:0006325">
    <property type="term" value="P:chromatin organization"/>
    <property type="evidence" value="ECO:0007669"/>
    <property type="project" value="UniProtKB-KW"/>
</dbReference>
<feature type="binding site" evidence="12">
    <location>
        <position position="641"/>
    </location>
    <ligand>
        <name>Zn(2+)</name>
        <dbReference type="ChEBI" id="CHEBI:29105"/>
        <label>2</label>
    </ligand>
</feature>
<dbReference type="GO" id="GO:0005634">
    <property type="term" value="C:nucleus"/>
    <property type="evidence" value="ECO:0007669"/>
    <property type="project" value="UniProtKB-SubCell"/>
</dbReference>
<dbReference type="PANTHER" id="PTHR10333">
    <property type="entry name" value="INHIBITOR OF GROWTH PROTEIN"/>
    <property type="match status" value="1"/>
</dbReference>
<protein>
    <recommendedName>
        <fullName evidence="14">Inhibitor of growth protein</fullName>
    </recommendedName>
</protein>
<keyword evidence="19" id="KW-1185">Reference proteome</keyword>
<feature type="binding site" evidence="12">
    <location>
        <position position="600"/>
    </location>
    <ligand>
        <name>Zn(2+)</name>
        <dbReference type="ChEBI" id="CHEBI:29105"/>
        <label>1</label>
    </ligand>
</feature>
<dbReference type="SMR" id="A0A7M7QH00"/>
<evidence type="ECO:0000256" key="8">
    <source>
        <dbReference type="ARBA" id="ARBA00023015"/>
    </source>
</evidence>
<evidence type="ECO:0000256" key="1">
    <source>
        <dbReference type="ARBA" id="ARBA00004123"/>
    </source>
</evidence>
<dbReference type="InParanoid" id="A0A7M7QH00"/>
<dbReference type="CTD" id="54556"/>
<comment type="function">
    <text evidence="14">Component of an histone acetyltransferase complex.</text>
</comment>
<keyword evidence="7 14" id="KW-0156">Chromatin regulator</keyword>
<feature type="binding site" evidence="12">
    <location>
        <position position="638"/>
    </location>
    <ligand>
        <name>Zn(2+)</name>
        <dbReference type="ChEBI" id="CHEBI:29105"/>
        <label>2</label>
    </ligand>
</feature>
<feature type="binding site" evidence="12">
    <location>
        <position position="616"/>
    </location>
    <ligand>
        <name>Zn(2+)</name>
        <dbReference type="ChEBI" id="CHEBI:29105"/>
        <label>2</label>
    </ligand>
</feature>
<dbReference type="SUPFAM" id="SSF57903">
    <property type="entry name" value="FYVE/PHD zinc finger"/>
    <property type="match status" value="1"/>
</dbReference>
<feature type="domain" description="PHD-type" evidence="17">
    <location>
        <begin position="595"/>
        <end position="644"/>
    </location>
</feature>
<dbReference type="InterPro" id="IPR019786">
    <property type="entry name" value="Zinc_finger_PHD-type_CS"/>
</dbReference>
<evidence type="ECO:0000256" key="15">
    <source>
        <dbReference type="SAM" id="Coils"/>
    </source>
</evidence>
<dbReference type="Pfam" id="PF12998">
    <property type="entry name" value="ING"/>
    <property type="match status" value="1"/>
</dbReference>
<feature type="site" description="Histone H3K4me3 binding" evidence="11">
    <location>
        <position position="620"/>
    </location>
</feature>
<dbReference type="InterPro" id="IPR024610">
    <property type="entry name" value="ING_N_histone-binding"/>
</dbReference>
<dbReference type="SMART" id="SM00249">
    <property type="entry name" value="PHD"/>
    <property type="match status" value="1"/>
</dbReference>
<dbReference type="PROSITE" id="PS01359">
    <property type="entry name" value="ZF_PHD_1"/>
    <property type="match status" value="1"/>
</dbReference>
<dbReference type="InterPro" id="IPR028651">
    <property type="entry name" value="ING_fam"/>
</dbReference>
<evidence type="ECO:0000256" key="11">
    <source>
        <dbReference type="PIRSR" id="PIRSR628651-50"/>
    </source>
</evidence>
<feature type="compositionally biased region" description="Low complexity" evidence="16">
    <location>
        <begin position="324"/>
        <end position="356"/>
    </location>
</feature>
<dbReference type="Proteomes" id="UP000002358">
    <property type="component" value="Chromosome 5"/>
</dbReference>
<dbReference type="GO" id="GO:0035267">
    <property type="term" value="C:NuA4 histone acetyltransferase complex"/>
    <property type="evidence" value="ECO:0007669"/>
    <property type="project" value="TreeGrafter"/>
</dbReference>
<organism evidence="18 19">
    <name type="scientific">Nasonia vitripennis</name>
    <name type="common">Parasitic wasp</name>
    <dbReference type="NCBI Taxonomy" id="7425"/>
    <lineage>
        <taxon>Eukaryota</taxon>
        <taxon>Metazoa</taxon>
        <taxon>Ecdysozoa</taxon>
        <taxon>Arthropoda</taxon>
        <taxon>Hexapoda</taxon>
        <taxon>Insecta</taxon>
        <taxon>Pterygota</taxon>
        <taxon>Neoptera</taxon>
        <taxon>Endopterygota</taxon>
        <taxon>Hymenoptera</taxon>
        <taxon>Apocrita</taxon>
        <taxon>Proctotrupomorpha</taxon>
        <taxon>Chalcidoidea</taxon>
        <taxon>Pteromalidae</taxon>
        <taxon>Pteromalinae</taxon>
        <taxon>Nasonia</taxon>
    </lineage>
</organism>
<evidence type="ECO:0000256" key="9">
    <source>
        <dbReference type="ARBA" id="ARBA00023163"/>
    </source>
</evidence>
<name>A0A7M7QH00_NASVI</name>
<keyword evidence="15" id="KW-0175">Coiled coil</keyword>
<keyword evidence="6 12" id="KW-0862">Zinc</keyword>
<dbReference type="CDD" id="cd15505">
    <property type="entry name" value="PHD_ING"/>
    <property type="match status" value="1"/>
</dbReference>
<comment type="subcellular location">
    <subcellularLocation>
        <location evidence="1 14">Nucleus</location>
    </subcellularLocation>
</comment>
<dbReference type="InterPro" id="IPR011011">
    <property type="entry name" value="Znf_FYVE_PHD"/>
</dbReference>
<dbReference type="EnsemblMetazoa" id="XM_031931443">
    <property type="protein sequence ID" value="XP_031787303"/>
    <property type="gene ID" value="LOC103315310"/>
</dbReference>
<feature type="region of interest" description="Disordered" evidence="16">
    <location>
        <begin position="510"/>
        <end position="539"/>
    </location>
</feature>
<dbReference type="GO" id="GO:0008270">
    <property type="term" value="F:zinc ion binding"/>
    <property type="evidence" value="ECO:0007669"/>
    <property type="project" value="UniProtKB-KW"/>
</dbReference>
<evidence type="ECO:0000256" key="12">
    <source>
        <dbReference type="PIRSR" id="PIRSR628651-51"/>
    </source>
</evidence>
<keyword evidence="8" id="KW-0805">Transcription regulation</keyword>
<dbReference type="RefSeq" id="XP_031787303.1">
    <property type="nucleotide sequence ID" value="XM_031931443.2"/>
</dbReference>
<dbReference type="InterPro" id="IPR019787">
    <property type="entry name" value="Znf_PHD-finger"/>
</dbReference>
<evidence type="ECO:0000259" key="17">
    <source>
        <dbReference type="PROSITE" id="PS50016"/>
    </source>
</evidence>
<feature type="site" description="Histone H3K4me3 binding" evidence="11">
    <location>
        <position position="608"/>
    </location>
</feature>
<evidence type="ECO:0000256" key="16">
    <source>
        <dbReference type="SAM" id="MobiDB-lite"/>
    </source>
</evidence>
<evidence type="ECO:0000256" key="7">
    <source>
        <dbReference type="ARBA" id="ARBA00022853"/>
    </source>
</evidence>
<dbReference type="PANTHER" id="PTHR10333:SF103">
    <property type="entry name" value="INHIBITOR OF GROWTH PROTEIN 3"/>
    <property type="match status" value="1"/>
</dbReference>
<proteinExistence type="inferred from homology"/>
<keyword evidence="10 14" id="KW-0539">Nucleus</keyword>
<reference evidence="18" key="1">
    <citation type="submission" date="2021-01" db="UniProtKB">
        <authorList>
            <consortium name="EnsemblMetazoa"/>
        </authorList>
    </citation>
    <scope>IDENTIFICATION</scope>
</reference>
<feature type="binding site" evidence="12">
    <location>
        <position position="625"/>
    </location>
    <ligand>
        <name>Zn(2+)</name>
        <dbReference type="ChEBI" id="CHEBI:29105"/>
        <label>1</label>
    </ligand>
</feature>
<feature type="binding site" evidence="12">
    <location>
        <position position="598"/>
    </location>
    <ligand>
        <name>Zn(2+)</name>
        <dbReference type="ChEBI" id="CHEBI:29105"/>
        <label>1</label>
    </ligand>
</feature>
<dbReference type="FunFam" id="3.30.40.10:FF:000103">
    <property type="entry name" value="Inhibitor of growth protein"/>
    <property type="match status" value="1"/>
</dbReference>
<feature type="region of interest" description="Disordered" evidence="16">
    <location>
        <begin position="561"/>
        <end position="588"/>
    </location>
</feature>
<keyword evidence="3" id="KW-0341">Growth regulation</keyword>
<evidence type="ECO:0000256" key="4">
    <source>
        <dbReference type="ARBA" id="ARBA00022723"/>
    </source>
</evidence>
<dbReference type="AlphaFoldDB" id="A0A7M7QH00"/>
<comment type="similarity">
    <text evidence="2 14">Belongs to the ING family.</text>
</comment>
<feature type="site" description="Histone H3K4me3 binding" evidence="11">
    <location>
        <position position="597"/>
    </location>
</feature>
<dbReference type="InterPro" id="IPR013083">
    <property type="entry name" value="Znf_RING/FYVE/PHD"/>
</dbReference>
<feature type="region of interest" description="Disordered" evidence="16">
    <location>
        <begin position="303"/>
        <end position="379"/>
    </location>
</feature>
<dbReference type="GeneID" id="103315310"/>
<dbReference type="Gene3D" id="3.30.40.10">
    <property type="entry name" value="Zinc/RING finger domain, C3HC4 (zinc finger)"/>
    <property type="match status" value="1"/>
</dbReference>
<comment type="domain">
    <text evidence="14">The PHD-type zinc finger mediates the binding to H3K4me3.</text>
</comment>
<feature type="binding site" evidence="12">
    <location>
        <position position="622"/>
    </location>
    <ligand>
        <name>Zn(2+)</name>
        <dbReference type="ChEBI" id="CHEBI:29105"/>
        <label>1</label>
    </ligand>
</feature>
<dbReference type="SMART" id="SM01408">
    <property type="entry name" value="ING"/>
    <property type="match status" value="1"/>
</dbReference>
<dbReference type="OrthoDB" id="5411773at2759"/>
<keyword evidence="5 13" id="KW-0863">Zinc-finger</keyword>
<dbReference type="Gene3D" id="6.10.140.1740">
    <property type="match status" value="1"/>
</dbReference>
<dbReference type="KEGG" id="nvi:103315310"/>
<feature type="region of interest" description="Disordered" evidence="16">
    <location>
        <begin position="105"/>
        <end position="220"/>
    </location>
</feature>
<feature type="binding site" evidence="12">
    <location>
        <position position="611"/>
    </location>
    <ligand>
        <name>Zn(2+)</name>
        <dbReference type="ChEBI" id="CHEBI:29105"/>
        <label>2</label>
    </ligand>
</feature>
<keyword evidence="4 12" id="KW-0479">Metal-binding</keyword>
<evidence type="ECO:0000256" key="6">
    <source>
        <dbReference type="ARBA" id="ARBA00022833"/>
    </source>
</evidence>
<evidence type="ECO:0000256" key="5">
    <source>
        <dbReference type="ARBA" id="ARBA00022771"/>
    </source>
</evidence>
<feature type="compositionally biased region" description="Basic residues" evidence="16">
    <location>
        <begin position="153"/>
        <end position="167"/>
    </location>
</feature>
<feature type="compositionally biased region" description="Basic and acidic residues" evidence="16">
    <location>
        <begin position="105"/>
        <end position="130"/>
    </location>
</feature>
<evidence type="ECO:0000256" key="10">
    <source>
        <dbReference type="ARBA" id="ARBA00023242"/>
    </source>
</evidence>
<accession>A0A7M7QH00</accession>
<feature type="compositionally biased region" description="Polar residues" evidence="16">
    <location>
        <begin position="172"/>
        <end position="220"/>
    </location>
</feature>
<feature type="compositionally biased region" description="Low complexity" evidence="16">
    <location>
        <begin position="561"/>
        <end position="581"/>
    </location>
</feature>
<feature type="coiled-coil region" evidence="15">
    <location>
        <begin position="25"/>
        <end position="59"/>
    </location>
</feature>
<dbReference type="InterPro" id="IPR001965">
    <property type="entry name" value="Znf_PHD"/>
</dbReference>
<evidence type="ECO:0000256" key="3">
    <source>
        <dbReference type="ARBA" id="ARBA00022604"/>
    </source>
</evidence>
<sequence length="653" mass="68570">MSVMDDLDELGQSLPQEMRDQFTNLRELDLSVENNVDKAKKLERKLFASAKKMDGKEREAAHEEVMKHFNKAKEDADEKVEIATRTQNMILNVIKQLDAQIEKKKADLDREIPGSSERIERLSLETDGHPTSRSGKVHKYALNPTKANDKQTAKKNSKSKHLTRKEKKRLDSNASSTSVEKNMVYPTSSSSIQEPRPDSASSGALVAQQQTSSLPVPTSASSMAGSANSVVPVNLGHIGPGGNAIAAAASQAIAATQQMQQGRRTASLKASYEAINTGGGVHAAEFSRELAGAAQTAIAAIQESSKKNKKKVSSVNGASTNAIPASPQQLQVQQQSPHQQQTAAAASAAPVASALSDQTGALPESRPASANSGPLVVQQQSSSVGSTSAAAAAAHAAAAAAAAAPSSGGLTNSVGPVSYNLGHIGAGGNAIAAAASQAIAATQHMQQGRRTASLKASYEAINTGGVHAAEFSRELAGAAQTAIAAIQESSKKNKKKVTSTNVTSTNVIPSSMQQQAVHQQQQAQQQTVHQQQSHQQQVHQQQAAVASATVAVASVSGHQVSATNSSATAATTSAAQANTVADPDNPDWTYDPNEPRYCICNQVSYGDMVACDNSDCPFEWFHYPCVNITAPPKGKWYCPQCTSSMKRRGGRKN</sequence>
<evidence type="ECO:0000256" key="13">
    <source>
        <dbReference type="PROSITE-ProRule" id="PRU00146"/>
    </source>
</evidence>
<dbReference type="PROSITE" id="PS50016">
    <property type="entry name" value="ZF_PHD_2"/>
    <property type="match status" value="1"/>
</dbReference>
<evidence type="ECO:0000256" key="14">
    <source>
        <dbReference type="RuleBase" id="RU361213"/>
    </source>
</evidence>
<dbReference type="CDD" id="cd16858">
    <property type="entry name" value="ING_ING3_Yng2p"/>
    <property type="match status" value="1"/>
</dbReference>
<evidence type="ECO:0000313" key="19">
    <source>
        <dbReference type="Proteomes" id="UP000002358"/>
    </source>
</evidence>
<feature type="site" description="Histone H3K4me3 binding" evidence="11">
    <location>
        <position position="612"/>
    </location>
</feature>